<keyword evidence="2" id="KW-1185">Reference proteome</keyword>
<dbReference type="Proteomes" id="UP001497516">
    <property type="component" value="Chromosome 5"/>
</dbReference>
<organism evidence="1 2">
    <name type="scientific">Linum trigynum</name>
    <dbReference type="NCBI Taxonomy" id="586398"/>
    <lineage>
        <taxon>Eukaryota</taxon>
        <taxon>Viridiplantae</taxon>
        <taxon>Streptophyta</taxon>
        <taxon>Embryophyta</taxon>
        <taxon>Tracheophyta</taxon>
        <taxon>Spermatophyta</taxon>
        <taxon>Magnoliopsida</taxon>
        <taxon>eudicotyledons</taxon>
        <taxon>Gunneridae</taxon>
        <taxon>Pentapetalae</taxon>
        <taxon>rosids</taxon>
        <taxon>fabids</taxon>
        <taxon>Malpighiales</taxon>
        <taxon>Linaceae</taxon>
        <taxon>Linum</taxon>
    </lineage>
</organism>
<name>A0AAV2EZQ3_9ROSI</name>
<evidence type="ECO:0000313" key="1">
    <source>
        <dbReference type="EMBL" id="CAL1391127.1"/>
    </source>
</evidence>
<gene>
    <name evidence="1" type="ORF">LTRI10_LOCUS31871</name>
</gene>
<dbReference type="AlphaFoldDB" id="A0AAV2EZQ3"/>
<sequence>MVQMLLGGNGVCPFFPNGQWEVGEVERKVLSDRESSNGWQRKSHIDRWMAVVKGMQQSLKYKSSIIANFGSLSLVLMKSYLQPTSLIADSAVLLIILLNLSLARFESTLYLNRP</sequence>
<dbReference type="EMBL" id="OZ034818">
    <property type="protein sequence ID" value="CAL1391127.1"/>
    <property type="molecule type" value="Genomic_DNA"/>
</dbReference>
<reference evidence="1 2" key="1">
    <citation type="submission" date="2024-04" db="EMBL/GenBank/DDBJ databases">
        <authorList>
            <person name="Fracassetti M."/>
        </authorList>
    </citation>
    <scope>NUCLEOTIDE SEQUENCE [LARGE SCALE GENOMIC DNA]</scope>
</reference>
<evidence type="ECO:0000313" key="2">
    <source>
        <dbReference type="Proteomes" id="UP001497516"/>
    </source>
</evidence>
<accession>A0AAV2EZQ3</accession>
<proteinExistence type="predicted"/>
<protein>
    <submittedName>
        <fullName evidence="1">Uncharacterized protein</fullName>
    </submittedName>
</protein>